<gene>
    <name evidence="1" type="ORF">N1851_008530</name>
</gene>
<evidence type="ECO:0000313" key="2">
    <source>
        <dbReference type="Proteomes" id="UP001174136"/>
    </source>
</evidence>
<dbReference type="PANTHER" id="PTHR37162">
    <property type="entry name" value="HAT FAMILY DIMERISATION DOMAINCONTAINING PROTEIN-RELATED"/>
    <property type="match status" value="1"/>
</dbReference>
<organism evidence="1 2">
    <name type="scientific">Merluccius polli</name>
    <name type="common">Benguela hake</name>
    <name type="synonym">Merluccius cadenati</name>
    <dbReference type="NCBI Taxonomy" id="89951"/>
    <lineage>
        <taxon>Eukaryota</taxon>
        <taxon>Metazoa</taxon>
        <taxon>Chordata</taxon>
        <taxon>Craniata</taxon>
        <taxon>Vertebrata</taxon>
        <taxon>Euteleostomi</taxon>
        <taxon>Actinopterygii</taxon>
        <taxon>Neopterygii</taxon>
        <taxon>Teleostei</taxon>
        <taxon>Neoteleostei</taxon>
        <taxon>Acanthomorphata</taxon>
        <taxon>Zeiogadaria</taxon>
        <taxon>Gadariae</taxon>
        <taxon>Gadiformes</taxon>
        <taxon>Gadoidei</taxon>
        <taxon>Merlucciidae</taxon>
        <taxon>Merluccius</taxon>
    </lineage>
</organism>
<sequence length="277" mass="31376">MTAGLVVHNVPLAFADHLGPLLKECFGDSKTAQEYRFARTKSSCITNEALAPYFTQELVKEMKKAPGVAKMNPLTVRVFMGSKVVHQFLNMCTTTGTRCGTESEIFTKMNTALEEHGIPWDELDWSLSRQCSCERWITVLQKHPNTYSIFMVVLVMWHITPPKLQEWDFLNGVHGGPSPCLGSLAKPCVTRILRLYEPLASYFKSADGNQARFKRLVQTFTDPMTEVYLLFFQATVPTFTTFNLLERSSIFMLYDEVGLDFCCFSILCFLLISAGIF</sequence>
<name>A0AA47N154_MERPO</name>
<comment type="caution">
    <text evidence="1">The sequence shown here is derived from an EMBL/GenBank/DDBJ whole genome shotgun (WGS) entry which is preliminary data.</text>
</comment>
<dbReference type="Proteomes" id="UP001174136">
    <property type="component" value="Unassembled WGS sequence"/>
</dbReference>
<evidence type="ECO:0000313" key="1">
    <source>
        <dbReference type="EMBL" id="KAK0150372.1"/>
    </source>
</evidence>
<dbReference type="AlphaFoldDB" id="A0AA47N154"/>
<accession>A0AA47N154</accession>
<proteinExistence type="predicted"/>
<protein>
    <submittedName>
        <fullName evidence="1">Uncharacterized protein</fullName>
    </submittedName>
</protein>
<keyword evidence="2" id="KW-1185">Reference proteome</keyword>
<dbReference type="PANTHER" id="PTHR37162:SF1">
    <property type="entry name" value="BED-TYPE DOMAIN-CONTAINING PROTEIN"/>
    <property type="match status" value="1"/>
</dbReference>
<dbReference type="EMBL" id="JAOPHQ010001500">
    <property type="protein sequence ID" value="KAK0150372.1"/>
    <property type="molecule type" value="Genomic_DNA"/>
</dbReference>
<reference evidence="1" key="1">
    <citation type="journal article" date="2023" name="Front. Mar. Sci.">
        <title>A new Merluccius polli reference genome to investigate the effects of global change in West African waters.</title>
        <authorList>
            <person name="Mateo J.L."/>
            <person name="Blanco-Fernandez C."/>
            <person name="Garcia-Vazquez E."/>
            <person name="Machado-Schiaffino G."/>
        </authorList>
    </citation>
    <scope>NUCLEOTIDE SEQUENCE</scope>
    <source>
        <strain evidence="1">C29</strain>
        <tissue evidence="1">Fin</tissue>
    </source>
</reference>